<name>A0ABQ5KDG6_9EUKA</name>
<keyword evidence="2" id="KW-1185">Reference proteome</keyword>
<dbReference type="InterPro" id="IPR032675">
    <property type="entry name" value="LRR_dom_sf"/>
</dbReference>
<protein>
    <submittedName>
        <fullName evidence="1">Uncharacterized protein</fullName>
    </submittedName>
</protein>
<dbReference type="SUPFAM" id="SSF52058">
    <property type="entry name" value="L domain-like"/>
    <property type="match status" value="1"/>
</dbReference>
<dbReference type="Gene3D" id="3.80.10.10">
    <property type="entry name" value="Ribonuclease Inhibitor"/>
    <property type="match status" value="1"/>
</dbReference>
<accession>A0ABQ5KDG6</accession>
<evidence type="ECO:0000313" key="1">
    <source>
        <dbReference type="EMBL" id="GKT30600.1"/>
    </source>
</evidence>
<comment type="caution">
    <text evidence="1">The sequence shown here is derived from an EMBL/GenBank/DDBJ whole genome shotgun (WGS) entry which is preliminary data.</text>
</comment>
<gene>
    <name evidence="1" type="ORF">ADUPG1_005564</name>
</gene>
<sequence>MSECPLTASISDLSTMSSVVYLDLSNSSDISYVTDITGFESMESIETMYLSGWSGISSLPWLDNSIATLNELDISRTGIKTLGPIEHQASTLTTLTMDSCD</sequence>
<organism evidence="1 2">
    <name type="scientific">Aduncisulcus paluster</name>
    <dbReference type="NCBI Taxonomy" id="2918883"/>
    <lineage>
        <taxon>Eukaryota</taxon>
        <taxon>Metamonada</taxon>
        <taxon>Carpediemonas-like organisms</taxon>
        <taxon>Aduncisulcus</taxon>
    </lineage>
</organism>
<dbReference type="Proteomes" id="UP001057375">
    <property type="component" value="Unassembled WGS sequence"/>
</dbReference>
<feature type="non-terminal residue" evidence="1">
    <location>
        <position position="101"/>
    </location>
</feature>
<proteinExistence type="predicted"/>
<dbReference type="EMBL" id="BQXS01008919">
    <property type="protein sequence ID" value="GKT30600.1"/>
    <property type="molecule type" value="Genomic_DNA"/>
</dbReference>
<evidence type="ECO:0000313" key="2">
    <source>
        <dbReference type="Proteomes" id="UP001057375"/>
    </source>
</evidence>
<reference evidence="1" key="1">
    <citation type="submission" date="2022-03" db="EMBL/GenBank/DDBJ databases">
        <title>Draft genome sequence of Aduncisulcus paluster, a free-living microaerophilic Fornicata.</title>
        <authorList>
            <person name="Yuyama I."/>
            <person name="Kume K."/>
            <person name="Tamura T."/>
            <person name="Inagaki Y."/>
            <person name="Hashimoto T."/>
        </authorList>
    </citation>
    <scope>NUCLEOTIDE SEQUENCE</scope>
    <source>
        <strain evidence="1">NY0171</strain>
    </source>
</reference>